<keyword evidence="2" id="KW-1185">Reference proteome</keyword>
<dbReference type="AlphaFoldDB" id="N9PNY7"/>
<reference evidence="1 2" key="1">
    <citation type="submission" date="2013-02" db="EMBL/GenBank/DDBJ databases">
        <title>The Genome Sequence of Acinetobacter sp. NIPH 1859.</title>
        <authorList>
            <consortium name="The Broad Institute Genome Sequencing Platform"/>
            <consortium name="The Broad Institute Genome Sequencing Center for Infectious Disease"/>
            <person name="Cerqueira G."/>
            <person name="Feldgarden M."/>
            <person name="Courvalin P."/>
            <person name="Perichon B."/>
            <person name="Grillot-Courvalin C."/>
            <person name="Clermont D."/>
            <person name="Rocha E."/>
            <person name="Yoon E.-J."/>
            <person name="Nemec A."/>
            <person name="Walker B."/>
            <person name="Young S.K."/>
            <person name="Zeng Q."/>
            <person name="Gargeya S."/>
            <person name="Fitzgerald M."/>
            <person name="Haas B."/>
            <person name="Abouelleil A."/>
            <person name="Alvarado L."/>
            <person name="Arachchi H.M."/>
            <person name="Berlin A.M."/>
            <person name="Chapman S.B."/>
            <person name="Dewar J."/>
            <person name="Goldberg J."/>
            <person name="Griggs A."/>
            <person name="Gujja S."/>
            <person name="Hansen M."/>
            <person name="Howarth C."/>
            <person name="Imamovic A."/>
            <person name="Larimer J."/>
            <person name="McCowan C."/>
            <person name="Murphy C."/>
            <person name="Neiman D."/>
            <person name="Pearson M."/>
            <person name="Priest M."/>
            <person name="Roberts A."/>
            <person name="Saif S."/>
            <person name="Shea T."/>
            <person name="Sisk P."/>
            <person name="Sykes S."/>
            <person name="Wortman J."/>
            <person name="Nusbaum C."/>
            <person name="Birren B."/>
        </authorList>
    </citation>
    <scope>NUCLEOTIDE SEQUENCE [LARGE SCALE GENOMIC DNA]</scope>
    <source>
        <strain evidence="1 2">NIPH 1859</strain>
    </source>
</reference>
<organism evidence="1 2">
    <name type="scientific">Acinetobacter colistiniresistens</name>
    <dbReference type="NCBI Taxonomy" id="280145"/>
    <lineage>
        <taxon>Bacteria</taxon>
        <taxon>Pseudomonadati</taxon>
        <taxon>Pseudomonadota</taxon>
        <taxon>Gammaproteobacteria</taxon>
        <taxon>Moraxellales</taxon>
        <taxon>Moraxellaceae</taxon>
        <taxon>Acinetobacter</taxon>
    </lineage>
</organism>
<dbReference type="EMBL" id="APRZ01000011">
    <property type="protein sequence ID" value="ENX35254.1"/>
    <property type="molecule type" value="Genomic_DNA"/>
</dbReference>
<dbReference type="HOGENOM" id="CLU_3179008_0_0_6"/>
<name>N9PNY7_9GAMM</name>
<protein>
    <submittedName>
        <fullName evidence="1">Uncharacterized protein</fullName>
    </submittedName>
</protein>
<gene>
    <name evidence="1" type="ORF">F889_00921</name>
</gene>
<proteinExistence type="predicted"/>
<evidence type="ECO:0000313" key="1">
    <source>
        <dbReference type="EMBL" id="ENX35254.1"/>
    </source>
</evidence>
<comment type="caution">
    <text evidence="1">The sequence shown here is derived from an EMBL/GenBank/DDBJ whole genome shotgun (WGS) entry which is preliminary data.</text>
</comment>
<sequence>MIIEDGLNNYLKDNRMAWELQADGIWVQCLNPIKLFILPSNISWIV</sequence>
<dbReference type="PATRIC" id="fig|1217695.3.peg.896"/>
<accession>N9PNY7</accession>
<evidence type="ECO:0000313" key="2">
    <source>
        <dbReference type="Proteomes" id="UP000013009"/>
    </source>
</evidence>
<dbReference type="Proteomes" id="UP000013009">
    <property type="component" value="Unassembled WGS sequence"/>
</dbReference>